<keyword evidence="3" id="KW-1185">Reference proteome</keyword>
<gene>
    <name evidence="2" type="ORF">H4219_004484</name>
</gene>
<feature type="chain" id="PRO_5040861878" evidence="1">
    <location>
        <begin position="28"/>
        <end position="111"/>
    </location>
</feature>
<name>A0A9W7ZZM2_9FUNG</name>
<evidence type="ECO:0000313" key="2">
    <source>
        <dbReference type="EMBL" id="KAJ1915118.1"/>
    </source>
</evidence>
<dbReference type="AlphaFoldDB" id="A0A9W7ZZM2"/>
<keyword evidence="1" id="KW-0732">Signal</keyword>
<accession>A0A9W7ZZM2</accession>
<dbReference type="Proteomes" id="UP001150538">
    <property type="component" value="Unassembled WGS sequence"/>
</dbReference>
<proteinExistence type="predicted"/>
<protein>
    <submittedName>
        <fullName evidence="2">Uncharacterized protein</fullName>
    </submittedName>
</protein>
<organism evidence="2 3">
    <name type="scientific">Mycoemilia scoparia</name>
    <dbReference type="NCBI Taxonomy" id="417184"/>
    <lineage>
        <taxon>Eukaryota</taxon>
        <taxon>Fungi</taxon>
        <taxon>Fungi incertae sedis</taxon>
        <taxon>Zoopagomycota</taxon>
        <taxon>Kickxellomycotina</taxon>
        <taxon>Kickxellomycetes</taxon>
        <taxon>Kickxellales</taxon>
        <taxon>Kickxellaceae</taxon>
        <taxon>Mycoemilia</taxon>
    </lineage>
</organism>
<evidence type="ECO:0000313" key="3">
    <source>
        <dbReference type="Proteomes" id="UP001150538"/>
    </source>
</evidence>
<feature type="signal peptide" evidence="1">
    <location>
        <begin position="1"/>
        <end position="27"/>
    </location>
</feature>
<dbReference type="EMBL" id="JANBPU010000162">
    <property type="protein sequence ID" value="KAJ1915118.1"/>
    <property type="molecule type" value="Genomic_DNA"/>
</dbReference>
<sequence>MKFISALATSSALAAATAVLLLPAVLAVPEEEVSARTASGACVKAQGGAEYVRETAYCCSLLKQQDSVSFKLNENDGRCISYYSHHETFNSCCKDHFNLDADFYNINLSDK</sequence>
<evidence type="ECO:0000256" key="1">
    <source>
        <dbReference type="SAM" id="SignalP"/>
    </source>
</evidence>
<comment type="caution">
    <text evidence="2">The sequence shown here is derived from an EMBL/GenBank/DDBJ whole genome shotgun (WGS) entry which is preliminary data.</text>
</comment>
<reference evidence="2" key="1">
    <citation type="submission" date="2022-07" db="EMBL/GenBank/DDBJ databases">
        <title>Phylogenomic reconstructions and comparative analyses of Kickxellomycotina fungi.</title>
        <authorList>
            <person name="Reynolds N.K."/>
            <person name="Stajich J.E."/>
            <person name="Barry K."/>
            <person name="Grigoriev I.V."/>
            <person name="Crous P."/>
            <person name="Smith M.E."/>
        </authorList>
    </citation>
    <scope>NUCLEOTIDE SEQUENCE</scope>
    <source>
        <strain evidence="2">NBRC 100468</strain>
    </source>
</reference>